<dbReference type="Pfam" id="PF08021">
    <property type="entry name" value="FAD_binding_9"/>
    <property type="match status" value="1"/>
</dbReference>
<dbReference type="EMBL" id="ANHZ02000004">
    <property type="protein sequence ID" value="EME37411.1"/>
    <property type="molecule type" value="Genomic_DNA"/>
</dbReference>
<dbReference type="Gene3D" id="3.40.50.80">
    <property type="entry name" value="Nucleotide-binding domain of ferredoxin-NADP reductase (FNR) module"/>
    <property type="match status" value="1"/>
</dbReference>
<proteinExistence type="predicted"/>
<dbReference type="InterPro" id="IPR039374">
    <property type="entry name" value="SIP_fam"/>
</dbReference>
<dbReference type="Pfam" id="PF04954">
    <property type="entry name" value="SIP"/>
    <property type="match status" value="1"/>
</dbReference>
<organism evidence="4 5">
    <name type="scientific">Kocuria palustris PEL</name>
    <dbReference type="NCBI Taxonomy" id="1236550"/>
    <lineage>
        <taxon>Bacteria</taxon>
        <taxon>Bacillati</taxon>
        <taxon>Actinomycetota</taxon>
        <taxon>Actinomycetes</taxon>
        <taxon>Micrococcales</taxon>
        <taxon>Micrococcaceae</taxon>
        <taxon>Kocuria</taxon>
    </lineage>
</organism>
<dbReference type="RefSeq" id="WP_006213930.1">
    <property type="nucleotide sequence ID" value="NZ_ANHZ02000004.1"/>
</dbReference>
<evidence type="ECO:0000259" key="3">
    <source>
        <dbReference type="Pfam" id="PF08021"/>
    </source>
</evidence>
<protein>
    <submittedName>
        <fullName evidence="4">Siderophore-interacting protein</fullName>
    </submittedName>
</protein>
<sequence length="332" mass="35985">MTRTSARGPQTISALVSVTSVEDLSPTFRRVRMAGADLLGASPALIGEGPEITCADAYLKLLIPPPGREAEHPDLSQGLPEWFALPAEQRGWLRTYTARSCRWIDLDGQRVPEIAIDVALHDHDAGPGGLWFSRASIGSTACLLVPGPEEPLWSSWAPGQAERVIAVGDETAAPALLSIAEQLHRDRPDLRADVIIEVPDDHDASSYPDRSLPRTPPDGQHGLSLHMLTRDPETRLREPGARALGELLGLETSIVDEALAGQRPSRSQHAETPEPAEREWSLAEASSEGTYVFLAGEAASIKAWRRMCVDGAGIDRSALSFMGYWRQGRAES</sequence>
<dbReference type="PANTHER" id="PTHR30157">
    <property type="entry name" value="FERRIC REDUCTASE, NADPH-DEPENDENT"/>
    <property type="match status" value="1"/>
</dbReference>
<dbReference type="AlphaFoldDB" id="M2XE86"/>
<dbReference type="PANTHER" id="PTHR30157:SF0">
    <property type="entry name" value="NADPH-DEPENDENT FERRIC-CHELATE REDUCTASE"/>
    <property type="match status" value="1"/>
</dbReference>
<dbReference type="STRING" id="71999.KPaMU14_11100"/>
<evidence type="ECO:0000259" key="2">
    <source>
        <dbReference type="Pfam" id="PF04954"/>
    </source>
</evidence>
<reference evidence="4 5" key="1">
    <citation type="journal article" date="2014" name="Genome Announc.">
        <title>Draft Genome Sequence of Kocuria palustris PEL.</title>
        <authorList>
            <person name="Sharma G."/>
            <person name="Khatri I."/>
            <person name="Subramanian S."/>
        </authorList>
    </citation>
    <scope>NUCLEOTIDE SEQUENCE [LARGE SCALE GENOMIC DNA]</scope>
    <source>
        <strain evidence="4 5">PEL</strain>
    </source>
</reference>
<evidence type="ECO:0000313" key="5">
    <source>
        <dbReference type="Proteomes" id="UP000009877"/>
    </source>
</evidence>
<dbReference type="CDD" id="cd06193">
    <property type="entry name" value="siderophore_interacting"/>
    <property type="match status" value="1"/>
</dbReference>
<gene>
    <name evidence="4" type="ORF">C884_01919</name>
</gene>
<dbReference type="Proteomes" id="UP000009877">
    <property type="component" value="Unassembled WGS sequence"/>
</dbReference>
<name>M2XE86_9MICC</name>
<feature type="region of interest" description="Disordered" evidence="1">
    <location>
        <begin position="259"/>
        <end position="279"/>
    </location>
</feature>
<keyword evidence="5" id="KW-1185">Reference proteome</keyword>
<comment type="caution">
    <text evidence="4">The sequence shown here is derived from an EMBL/GenBank/DDBJ whole genome shotgun (WGS) entry which is preliminary data.</text>
</comment>
<feature type="domain" description="SIP-like Rossmann fold" evidence="2">
    <location>
        <begin position="162"/>
        <end position="328"/>
    </location>
</feature>
<feature type="compositionally biased region" description="Basic and acidic residues" evidence="1">
    <location>
        <begin position="268"/>
        <end position="279"/>
    </location>
</feature>
<accession>M2XE86</accession>
<dbReference type="InterPro" id="IPR007037">
    <property type="entry name" value="SIP_rossman_dom"/>
</dbReference>
<dbReference type="InterPro" id="IPR013113">
    <property type="entry name" value="SIP_FAD-bd"/>
</dbReference>
<dbReference type="Gene3D" id="2.40.30.10">
    <property type="entry name" value="Translation factors"/>
    <property type="match status" value="1"/>
</dbReference>
<feature type="domain" description="Siderophore-interacting FAD-binding" evidence="3">
    <location>
        <begin position="18"/>
        <end position="147"/>
    </location>
</feature>
<evidence type="ECO:0000256" key="1">
    <source>
        <dbReference type="SAM" id="MobiDB-lite"/>
    </source>
</evidence>
<dbReference type="InterPro" id="IPR039261">
    <property type="entry name" value="FNR_nucleotide-bd"/>
</dbReference>
<feature type="region of interest" description="Disordered" evidence="1">
    <location>
        <begin position="199"/>
        <end position="224"/>
    </location>
</feature>
<evidence type="ECO:0000313" key="4">
    <source>
        <dbReference type="EMBL" id="EME37411.1"/>
    </source>
</evidence>